<dbReference type="InterPro" id="IPR037066">
    <property type="entry name" value="Plug_dom_sf"/>
</dbReference>
<comment type="subcellular location">
    <subcellularLocation>
        <location evidence="1 7">Cell outer membrane</location>
        <topology evidence="1 7">Multi-pass membrane protein</topology>
    </subcellularLocation>
</comment>
<name>A0ABP3XVR8_9FLAO</name>
<dbReference type="RefSeq" id="WP_343768718.1">
    <property type="nucleotide sequence ID" value="NZ_BAAAFG010000016.1"/>
</dbReference>
<dbReference type="EMBL" id="BAAAFG010000016">
    <property type="protein sequence ID" value="GAA0873529.1"/>
    <property type="molecule type" value="Genomic_DNA"/>
</dbReference>
<dbReference type="InterPro" id="IPR023997">
    <property type="entry name" value="TonB-dep_OMP_SusC/RagA_CS"/>
</dbReference>
<feature type="domain" description="TonB-dependent receptor plug" evidence="9">
    <location>
        <begin position="116"/>
        <end position="223"/>
    </location>
</feature>
<keyword evidence="10" id="KW-0675">Receptor</keyword>
<dbReference type="NCBIfam" id="TIGR04056">
    <property type="entry name" value="OMP_RagA_SusC"/>
    <property type="match status" value="1"/>
</dbReference>
<evidence type="ECO:0000256" key="4">
    <source>
        <dbReference type="ARBA" id="ARBA00022692"/>
    </source>
</evidence>
<evidence type="ECO:0000313" key="11">
    <source>
        <dbReference type="Proteomes" id="UP001500507"/>
    </source>
</evidence>
<dbReference type="SUPFAM" id="SSF56935">
    <property type="entry name" value="Porins"/>
    <property type="match status" value="1"/>
</dbReference>
<dbReference type="InterPro" id="IPR012910">
    <property type="entry name" value="Plug_dom"/>
</dbReference>
<keyword evidence="11" id="KW-1185">Reference proteome</keyword>
<dbReference type="SUPFAM" id="SSF49464">
    <property type="entry name" value="Carboxypeptidase regulatory domain-like"/>
    <property type="match status" value="1"/>
</dbReference>
<reference evidence="11" key="1">
    <citation type="journal article" date="2019" name="Int. J. Syst. Evol. Microbiol.">
        <title>The Global Catalogue of Microorganisms (GCM) 10K type strain sequencing project: providing services to taxonomists for standard genome sequencing and annotation.</title>
        <authorList>
            <consortium name="The Broad Institute Genomics Platform"/>
            <consortium name="The Broad Institute Genome Sequencing Center for Infectious Disease"/>
            <person name="Wu L."/>
            <person name="Ma J."/>
        </authorList>
    </citation>
    <scope>NUCLEOTIDE SEQUENCE [LARGE SCALE GENOMIC DNA]</scope>
    <source>
        <strain evidence="11">JCM 16082</strain>
    </source>
</reference>
<dbReference type="Gene3D" id="2.60.40.1120">
    <property type="entry name" value="Carboxypeptidase-like, regulatory domain"/>
    <property type="match status" value="1"/>
</dbReference>
<gene>
    <name evidence="10" type="ORF">GCM10009117_26760</name>
</gene>
<dbReference type="Proteomes" id="UP001500507">
    <property type="component" value="Unassembled WGS sequence"/>
</dbReference>
<dbReference type="Gene3D" id="2.170.130.10">
    <property type="entry name" value="TonB-dependent receptor, plug domain"/>
    <property type="match status" value="1"/>
</dbReference>
<dbReference type="Gene3D" id="2.40.170.20">
    <property type="entry name" value="TonB-dependent receptor, beta-barrel domain"/>
    <property type="match status" value="1"/>
</dbReference>
<evidence type="ECO:0000259" key="9">
    <source>
        <dbReference type="Pfam" id="PF07715"/>
    </source>
</evidence>
<keyword evidence="5 7" id="KW-0472">Membrane</keyword>
<keyword evidence="6 7" id="KW-0998">Cell outer membrane</keyword>
<keyword evidence="8" id="KW-0732">Signal</keyword>
<organism evidence="10 11">
    <name type="scientific">Gangjinia marincola</name>
    <dbReference type="NCBI Taxonomy" id="578463"/>
    <lineage>
        <taxon>Bacteria</taxon>
        <taxon>Pseudomonadati</taxon>
        <taxon>Bacteroidota</taxon>
        <taxon>Flavobacteriia</taxon>
        <taxon>Flavobacteriales</taxon>
        <taxon>Flavobacteriaceae</taxon>
        <taxon>Gangjinia</taxon>
    </lineage>
</organism>
<feature type="signal peptide" evidence="8">
    <location>
        <begin position="1"/>
        <end position="22"/>
    </location>
</feature>
<dbReference type="InterPro" id="IPR023996">
    <property type="entry name" value="TonB-dep_OMP_SusC/RagA"/>
</dbReference>
<dbReference type="Pfam" id="PF07715">
    <property type="entry name" value="Plug"/>
    <property type="match status" value="1"/>
</dbReference>
<evidence type="ECO:0000256" key="8">
    <source>
        <dbReference type="SAM" id="SignalP"/>
    </source>
</evidence>
<dbReference type="InterPro" id="IPR039426">
    <property type="entry name" value="TonB-dep_rcpt-like"/>
</dbReference>
<evidence type="ECO:0000256" key="3">
    <source>
        <dbReference type="ARBA" id="ARBA00022452"/>
    </source>
</evidence>
<accession>A0ABP3XVR8</accession>
<dbReference type="InterPro" id="IPR036942">
    <property type="entry name" value="Beta-barrel_TonB_sf"/>
</dbReference>
<evidence type="ECO:0000256" key="6">
    <source>
        <dbReference type="ARBA" id="ARBA00023237"/>
    </source>
</evidence>
<dbReference type="Pfam" id="PF13715">
    <property type="entry name" value="CarbopepD_reg_2"/>
    <property type="match status" value="1"/>
</dbReference>
<evidence type="ECO:0000256" key="1">
    <source>
        <dbReference type="ARBA" id="ARBA00004571"/>
    </source>
</evidence>
<comment type="similarity">
    <text evidence="7">Belongs to the TonB-dependent receptor family.</text>
</comment>
<keyword evidence="3 7" id="KW-1134">Transmembrane beta strand</keyword>
<evidence type="ECO:0000256" key="5">
    <source>
        <dbReference type="ARBA" id="ARBA00023136"/>
    </source>
</evidence>
<dbReference type="PROSITE" id="PS52016">
    <property type="entry name" value="TONB_DEPENDENT_REC_3"/>
    <property type="match status" value="1"/>
</dbReference>
<proteinExistence type="inferred from homology"/>
<feature type="chain" id="PRO_5046610506" evidence="8">
    <location>
        <begin position="23"/>
        <end position="1059"/>
    </location>
</feature>
<comment type="caution">
    <text evidence="10">The sequence shown here is derived from an EMBL/GenBank/DDBJ whole genome shotgun (WGS) entry which is preliminary data.</text>
</comment>
<keyword evidence="2 7" id="KW-0813">Transport</keyword>
<dbReference type="InterPro" id="IPR008969">
    <property type="entry name" value="CarboxyPept-like_regulatory"/>
</dbReference>
<evidence type="ECO:0000313" key="10">
    <source>
        <dbReference type="EMBL" id="GAA0873529.1"/>
    </source>
</evidence>
<protein>
    <submittedName>
        <fullName evidence="10">TonB-dependent receptor</fullName>
    </submittedName>
</protein>
<dbReference type="NCBIfam" id="TIGR04057">
    <property type="entry name" value="SusC_RagA_signa"/>
    <property type="match status" value="1"/>
</dbReference>
<keyword evidence="4 7" id="KW-0812">Transmembrane</keyword>
<evidence type="ECO:0000256" key="2">
    <source>
        <dbReference type="ARBA" id="ARBA00022448"/>
    </source>
</evidence>
<sequence>MRTKFSGMLTLLLAFVVQLTFAQEKTISGLVTDDTGLPLPGVNVLVKDTNIGTQTDFDGNYSIIANPGQILVFSYQGFKKQELAIGQSNTLNVSLETDIAELEEVVILGYYDSKRETISSATTVVSAEQIESRPNGSFAQALQATSPGLNIATGNGQPGGNSVILLRGVSSINGNVEPLFIVDGVPVDEDNFRSINQADIETATVLKDAAATAIYGNRATGGVIVITTKRGKFGRKTEMSISSQTGYTNSQRLTFDIANSAQLLQIERREDVGVGGGNPGLGDFINNQVGIPLTGAPLTDSEIQQVAQTDTDWVDVLLRNGNFSNQNLSFRGGGENINFFTSLGYFEQEGQTRKSGLQRMTFRNNLDFKKDRLRINTSLTAGFSRNTIPSGIRQGGTSGALDNPFLAPYLSKPYLSPFNEDGSLNFQGDTDPANAAGFLNTPFITLNSSEYDTDMEEEIKVIGSINGTYDITDNLSASVQFGLDYTDEVATFIQPPELSIRGRNANDVSAEFQGFQFEQLRKDARLNLQSNITYANTFGDSHNVIFSGSTEYIYSELSGFSYNQTGLIPGLVGNGAGFVDGNTTEDPDGDGISDAYFYIPTLGSINFIVSQLSYFGRFAYDYDLKYGIDFTIRRDASSRFSEENRWGTFGAVGAFWNISRENFLLDSQTISNLKLRGSYGVTGNDRIEGGYYGGLDVIYDLYSTESAYTGAVGLAPSKLANPQAEWETTYQANIGLDFGLFQNKITGSVDVYDRTTENLFVNVPNTLISGDPLETLAEDEFSNISANSGTLSNKGVEGVIRWNVSNTEDFRLSLFANGSYNKNEIEELPGSVENDFGEIILDDTQRTPEIVGSAFNTFYAVRWAGVNPNDGTPLYLDRDGNVTSVYDINNRVNTGKSSVPVYQGGFGFDISYKGFSLSNQWSFTADVYRYNNTLGVTEDPTLISIANVSTSVLRAWNSPGDITDIPSLDSGATRNLLTDRYLENSSYLRLRNAVFAYNFQPEVAEKLGLNRMRVYAQAENWITFTSWRGFDPEFDPFTPSDFFGYPNARTISFGIDITL</sequence>
<evidence type="ECO:0000256" key="7">
    <source>
        <dbReference type="PROSITE-ProRule" id="PRU01360"/>
    </source>
</evidence>